<dbReference type="Pfam" id="PF13040">
    <property type="entry name" value="Fur_reg_FbpB"/>
    <property type="match status" value="1"/>
</dbReference>
<dbReference type="EMBL" id="JBHTNH010000015">
    <property type="protein sequence ID" value="MFD1361519.1"/>
    <property type="molecule type" value="Genomic_DNA"/>
</dbReference>
<protein>
    <submittedName>
        <fullName evidence="2">FbpB family small basic protein</fullName>
    </submittedName>
</protein>
<name>A0ABW3ZTE6_9BACI</name>
<accession>A0ABW3ZTE6</accession>
<comment type="caution">
    <text evidence="2">The sequence shown here is derived from an EMBL/GenBank/DDBJ whole genome shotgun (WGS) entry which is preliminary data.</text>
</comment>
<evidence type="ECO:0000313" key="2">
    <source>
        <dbReference type="EMBL" id="MFD1361519.1"/>
    </source>
</evidence>
<sequence>MRPKYQNFEELVKQYEQELWEDEHKIKQIEQRLDKKVTSQQSKKMDQLSP</sequence>
<organism evidence="2 3">
    <name type="scientific">Lentibacillus salinarum</name>
    <dbReference type="NCBI Taxonomy" id="446820"/>
    <lineage>
        <taxon>Bacteria</taxon>
        <taxon>Bacillati</taxon>
        <taxon>Bacillota</taxon>
        <taxon>Bacilli</taxon>
        <taxon>Bacillales</taxon>
        <taxon>Bacillaceae</taxon>
        <taxon>Lentibacillus</taxon>
    </lineage>
</organism>
<feature type="coiled-coil region" evidence="1">
    <location>
        <begin position="5"/>
        <end position="32"/>
    </location>
</feature>
<evidence type="ECO:0000256" key="1">
    <source>
        <dbReference type="SAM" id="Coils"/>
    </source>
</evidence>
<dbReference type="InterPro" id="IPR025004">
    <property type="entry name" value="SenN/SenS"/>
</dbReference>
<dbReference type="RefSeq" id="WP_382399168.1">
    <property type="nucleotide sequence ID" value="NZ_JBHTNH010000015.1"/>
</dbReference>
<keyword evidence="3" id="KW-1185">Reference proteome</keyword>
<keyword evidence="1" id="KW-0175">Coiled coil</keyword>
<gene>
    <name evidence="2" type="ORF">ACFQ4A_07605</name>
</gene>
<dbReference type="Proteomes" id="UP001597178">
    <property type="component" value="Unassembled WGS sequence"/>
</dbReference>
<evidence type="ECO:0000313" key="3">
    <source>
        <dbReference type="Proteomes" id="UP001597178"/>
    </source>
</evidence>
<proteinExistence type="predicted"/>
<reference evidence="3" key="1">
    <citation type="journal article" date="2019" name="Int. J. Syst. Evol. Microbiol.">
        <title>The Global Catalogue of Microorganisms (GCM) 10K type strain sequencing project: providing services to taxonomists for standard genome sequencing and annotation.</title>
        <authorList>
            <consortium name="The Broad Institute Genomics Platform"/>
            <consortium name="The Broad Institute Genome Sequencing Center for Infectious Disease"/>
            <person name="Wu L."/>
            <person name="Ma J."/>
        </authorList>
    </citation>
    <scope>NUCLEOTIDE SEQUENCE [LARGE SCALE GENOMIC DNA]</scope>
    <source>
        <strain evidence="3">CCUG 54822</strain>
    </source>
</reference>